<dbReference type="AlphaFoldDB" id="A0AAW0K264"/>
<evidence type="ECO:0000313" key="1">
    <source>
        <dbReference type="EMBL" id="KAK7832559.1"/>
    </source>
</evidence>
<keyword evidence="2" id="KW-1185">Reference proteome</keyword>
<dbReference type="EMBL" id="PKMF04000422">
    <property type="protein sequence ID" value="KAK7832559.1"/>
    <property type="molecule type" value="Genomic_DNA"/>
</dbReference>
<dbReference type="Gene3D" id="3.40.50.150">
    <property type="entry name" value="Vaccinia Virus protein VP39"/>
    <property type="match status" value="1"/>
</dbReference>
<dbReference type="Proteomes" id="UP000237347">
    <property type="component" value="Unassembled WGS sequence"/>
</dbReference>
<dbReference type="SUPFAM" id="SSF53335">
    <property type="entry name" value="S-adenosyl-L-methionine-dependent methyltransferases"/>
    <property type="match status" value="1"/>
</dbReference>
<organism evidence="1 2">
    <name type="scientific">Quercus suber</name>
    <name type="common">Cork oak</name>
    <dbReference type="NCBI Taxonomy" id="58331"/>
    <lineage>
        <taxon>Eukaryota</taxon>
        <taxon>Viridiplantae</taxon>
        <taxon>Streptophyta</taxon>
        <taxon>Embryophyta</taxon>
        <taxon>Tracheophyta</taxon>
        <taxon>Spermatophyta</taxon>
        <taxon>Magnoliopsida</taxon>
        <taxon>eudicotyledons</taxon>
        <taxon>Gunneridae</taxon>
        <taxon>Pentapetalae</taxon>
        <taxon>rosids</taxon>
        <taxon>fabids</taxon>
        <taxon>Fagales</taxon>
        <taxon>Fagaceae</taxon>
        <taxon>Quercus</taxon>
    </lineage>
</organism>
<dbReference type="InterPro" id="IPR029063">
    <property type="entry name" value="SAM-dependent_MTases_sf"/>
</dbReference>
<reference evidence="1 2" key="1">
    <citation type="journal article" date="2018" name="Sci. Data">
        <title>The draft genome sequence of cork oak.</title>
        <authorList>
            <person name="Ramos A.M."/>
            <person name="Usie A."/>
            <person name="Barbosa P."/>
            <person name="Barros P.M."/>
            <person name="Capote T."/>
            <person name="Chaves I."/>
            <person name="Simoes F."/>
            <person name="Abreu I."/>
            <person name="Carrasquinho I."/>
            <person name="Faro C."/>
            <person name="Guimaraes J.B."/>
            <person name="Mendonca D."/>
            <person name="Nobrega F."/>
            <person name="Rodrigues L."/>
            <person name="Saibo N.J.M."/>
            <person name="Varela M.C."/>
            <person name="Egas C."/>
            <person name="Matos J."/>
            <person name="Miguel C.M."/>
            <person name="Oliveira M.M."/>
            <person name="Ricardo C.P."/>
            <person name="Goncalves S."/>
        </authorList>
    </citation>
    <scope>NUCLEOTIDE SEQUENCE [LARGE SCALE GENOMIC DNA]</scope>
    <source>
        <strain evidence="2">cv. HL8</strain>
    </source>
</reference>
<dbReference type="Pfam" id="PF03492">
    <property type="entry name" value="Methyltransf_7"/>
    <property type="match status" value="1"/>
</dbReference>
<sequence length="328" mass="37208">MDVENVFHMTGGVGVTSYANNSSLQKKASDIVKHITMGTIQELFLTTTPKSLGIADLGCSSGPNTLTIIKDIVEAVERTSRKILHPPPEFRVYLNDLPTNDFNSIFKALPEFHRELKKEKNGGCPFIFIGGYAGSFYGRLFPNNSLHFIYSSYSLHWLSRVPPGLKDEQERSINKGHIYISESSPPQVSQAYFKQFQEDFNLFLRSRSDELVVGGQMGEVDEEKLDSYDAHFYAPSKNEIEDEVRKEGSFGLDQLEMFEIEREDKDGVSYGTAVAMAVRAIQESMICHHFGERVLDNLFYNYGRMLDEEMAKEEIKPVSFALVLRKLK</sequence>
<comment type="caution">
    <text evidence="1">The sequence shown here is derived from an EMBL/GenBank/DDBJ whole genome shotgun (WGS) entry which is preliminary data.</text>
</comment>
<evidence type="ECO:0000313" key="2">
    <source>
        <dbReference type="Proteomes" id="UP000237347"/>
    </source>
</evidence>
<accession>A0AAW0K264</accession>
<gene>
    <name evidence="1" type="primary">SAMT_19</name>
    <name evidence="1" type="ORF">CFP56_026292</name>
</gene>
<dbReference type="InterPro" id="IPR005299">
    <property type="entry name" value="MeTrfase_7"/>
</dbReference>
<protein>
    <submittedName>
        <fullName evidence="1">Salicylate carboxymethyltransferase</fullName>
    </submittedName>
</protein>
<proteinExistence type="predicted"/>
<dbReference type="PANTHER" id="PTHR31009">
    <property type="entry name" value="S-ADENOSYL-L-METHIONINE:CARBOXYL METHYLTRANSFERASE FAMILY PROTEIN"/>
    <property type="match status" value="1"/>
</dbReference>
<name>A0AAW0K264_QUESU</name>
<dbReference type="GO" id="GO:0008168">
    <property type="term" value="F:methyltransferase activity"/>
    <property type="evidence" value="ECO:0007669"/>
    <property type="project" value="InterPro"/>
</dbReference>